<dbReference type="Pfam" id="PF02518">
    <property type="entry name" value="HATPase_c"/>
    <property type="match status" value="1"/>
</dbReference>
<dbReference type="Proteomes" id="UP000824201">
    <property type="component" value="Unassembled WGS sequence"/>
</dbReference>
<comment type="caution">
    <text evidence="18">The sequence shown here is derived from an EMBL/GenBank/DDBJ whole genome shotgun (WGS) entry which is preliminary data.</text>
</comment>
<dbReference type="FunFam" id="3.30.565.10:FF:000013">
    <property type="entry name" value="Two-component sensor histidine kinase"/>
    <property type="match status" value="1"/>
</dbReference>
<dbReference type="InterPro" id="IPR003661">
    <property type="entry name" value="HisK_dim/P_dom"/>
</dbReference>
<evidence type="ECO:0000256" key="2">
    <source>
        <dbReference type="ARBA" id="ARBA00004651"/>
    </source>
</evidence>
<comment type="catalytic activity">
    <reaction evidence="1">
        <text>ATP + protein L-histidine = ADP + protein N-phospho-L-histidine.</text>
        <dbReference type="EC" id="2.7.13.3"/>
    </reaction>
</comment>
<evidence type="ECO:0000259" key="16">
    <source>
        <dbReference type="PROSITE" id="PS50109"/>
    </source>
</evidence>
<keyword evidence="8" id="KW-0547">Nucleotide-binding</keyword>
<dbReference type="InterPro" id="IPR050398">
    <property type="entry name" value="HssS/ArlS-like"/>
</dbReference>
<dbReference type="Gene3D" id="6.10.340.10">
    <property type="match status" value="1"/>
</dbReference>
<dbReference type="InterPro" id="IPR036890">
    <property type="entry name" value="HATPase_C_sf"/>
</dbReference>
<dbReference type="SUPFAM" id="SSF55874">
    <property type="entry name" value="ATPase domain of HSP90 chaperone/DNA topoisomerase II/histidine kinase"/>
    <property type="match status" value="1"/>
</dbReference>
<gene>
    <name evidence="18" type="ORF">IAC96_09660</name>
</gene>
<dbReference type="GO" id="GO:0005886">
    <property type="term" value="C:plasma membrane"/>
    <property type="evidence" value="ECO:0007669"/>
    <property type="project" value="UniProtKB-SubCell"/>
</dbReference>
<evidence type="ECO:0000313" key="19">
    <source>
        <dbReference type="Proteomes" id="UP000824201"/>
    </source>
</evidence>
<dbReference type="Pfam" id="PF00512">
    <property type="entry name" value="HisKA"/>
    <property type="match status" value="1"/>
</dbReference>
<evidence type="ECO:0000256" key="15">
    <source>
        <dbReference type="SAM" id="Phobius"/>
    </source>
</evidence>
<name>A0A9D1JDP0_9FIRM</name>
<feature type="transmembrane region" description="Helical" evidence="15">
    <location>
        <begin position="58"/>
        <end position="81"/>
    </location>
</feature>
<keyword evidence="14" id="KW-0175">Coiled coil</keyword>
<dbReference type="CDD" id="cd00075">
    <property type="entry name" value="HATPase"/>
    <property type="match status" value="1"/>
</dbReference>
<dbReference type="SUPFAM" id="SSF158472">
    <property type="entry name" value="HAMP domain-like"/>
    <property type="match status" value="1"/>
</dbReference>
<evidence type="ECO:0000256" key="13">
    <source>
        <dbReference type="ARBA" id="ARBA00023136"/>
    </source>
</evidence>
<dbReference type="CDD" id="cd06225">
    <property type="entry name" value="HAMP"/>
    <property type="match status" value="1"/>
</dbReference>
<feature type="domain" description="Histidine kinase" evidence="16">
    <location>
        <begin position="150"/>
        <end position="367"/>
    </location>
</feature>
<dbReference type="InterPro" id="IPR003660">
    <property type="entry name" value="HAMP_dom"/>
</dbReference>
<evidence type="ECO:0000256" key="5">
    <source>
        <dbReference type="ARBA" id="ARBA00022553"/>
    </source>
</evidence>
<dbReference type="PRINTS" id="PR00344">
    <property type="entry name" value="BCTRLSENSOR"/>
</dbReference>
<sequence>MKSNVIYSFHGRLFVHIILSTMLACVLDFLLIISIKLINRFINDLGYENVVLQANDRTTLFLTLLYILIGILIFSVSFALMQHRQVQYMQKLSIAMHKISNGDLTTTVDIEGDNELSQMAMELNQMAEQVRSLMEREREAERTKNDLITNVAHDLRTPLTSIIGYLELLSSNRPLDEEMRKKYLSIAYQKSCHLQVLIEDLFGFTSLGYGKITAKMTELDIVNLLAQLLDEFYPIFEQNHLEYSYNTNVSSKIIVGDGTLLARLFDNLLNNAVKYGNDGKMINVILNAEETAVTIQVINFGSIIPANELNTIFEKFYRMEQSRSTQTGGTGLGLAIAKNIVDVHNGSITAESSLNGTIFKVVLPTIPSNQKQPFSS</sequence>
<dbReference type="SMART" id="SM00304">
    <property type="entry name" value="HAMP"/>
    <property type="match status" value="1"/>
</dbReference>
<evidence type="ECO:0000256" key="7">
    <source>
        <dbReference type="ARBA" id="ARBA00022692"/>
    </source>
</evidence>
<evidence type="ECO:0000256" key="3">
    <source>
        <dbReference type="ARBA" id="ARBA00012438"/>
    </source>
</evidence>
<dbReference type="PANTHER" id="PTHR45528">
    <property type="entry name" value="SENSOR HISTIDINE KINASE CPXA"/>
    <property type="match status" value="1"/>
</dbReference>
<dbReference type="GO" id="GO:0005524">
    <property type="term" value="F:ATP binding"/>
    <property type="evidence" value="ECO:0007669"/>
    <property type="project" value="UniProtKB-KW"/>
</dbReference>
<proteinExistence type="predicted"/>
<feature type="transmembrane region" description="Helical" evidence="15">
    <location>
        <begin position="12"/>
        <end position="38"/>
    </location>
</feature>
<evidence type="ECO:0000256" key="9">
    <source>
        <dbReference type="ARBA" id="ARBA00022777"/>
    </source>
</evidence>
<dbReference type="SMART" id="SM00388">
    <property type="entry name" value="HisKA"/>
    <property type="match status" value="1"/>
</dbReference>
<comment type="subcellular location">
    <subcellularLocation>
        <location evidence="2">Cell membrane</location>
        <topology evidence="2">Multi-pass membrane protein</topology>
    </subcellularLocation>
</comment>
<organism evidence="18 19">
    <name type="scientific">Candidatus Fimimorpha faecalis</name>
    <dbReference type="NCBI Taxonomy" id="2840824"/>
    <lineage>
        <taxon>Bacteria</taxon>
        <taxon>Bacillati</taxon>
        <taxon>Bacillota</taxon>
        <taxon>Clostridia</taxon>
        <taxon>Eubacteriales</taxon>
        <taxon>Candidatus Fimimorpha</taxon>
    </lineage>
</organism>
<keyword evidence="11 15" id="KW-1133">Transmembrane helix</keyword>
<evidence type="ECO:0000256" key="8">
    <source>
        <dbReference type="ARBA" id="ARBA00022741"/>
    </source>
</evidence>
<feature type="domain" description="HAMP" evidence="17">
    <location>
        <begin position="83"/>
        <end position="135"/>
    </location>
</feature>
<dbReference type="FunFam" id="1.10.287.130:FF:000008">
    <property type="entry name" value="Two-component sensor histidine kinase"/>
    <property type="match status" value="1"/>
</dbReference>
<reference evidence="18" key="1">
    <citation type="submission" date="2020-10" db="EMBL/GenBank/DDBJ databases">
        <authorList>
            <person name="Gilroy R."/>
        </authorList>
    </citation>
    <scope>NUCLEOTIDE SEQUENCE</scope>
    <source>
        <strain evidence="18">ChiW13-3771</strain>
    </source>
</reference>
<dbReference type="SMART" id="SM00387">
    <property type="entry name" value="HATPase_c"/>
    <property type="match status" value="1"/>
</dbReference>
<dbReference type="InterPro" id="IPR004358">
    <property type="entry name" value="Sig_transdc_His_kin-like_C"/>
</dbReference>
<evidence type="ECO:0000256" key="6">
    <source>
        <dbReference type="ARBA" id="ARBA00022679"/>
    </source>
</evidence>
<keyword evidence="6" id="KW-0808">Transferase</keyword>
<protein>
    <recommendedName>
        <fullName evidence="3">histidine kinase</fullName>
        <ecNumber evidence="3">2.7.13.3</ecNumber>
    </recommendedName>
</protein>
<evidence type="ECO:0000256" key="4">
    <source>
        <dbReference type="ARBA" id="ARBA00022475"/>
    </source>
</evidence>
<dbReference type="PROSITE" id="PS50109">
    <property type="entry name" value="HIS_KIN"/>
    <property type="match status" value="1"/>
</dbReference>
<keyword evidence="10" id="KW-0067">ATP-binding</keyword>
<keyword evidence="7 15" id="KW-0812">Transmembrane</keyword>
<evidence type="ECO:0000256" key="12">
    <source>
        <dbReference type="ARBA" id="ARBA00023012"/>
    </source>
</evidence>
<dbReference type="Gene3D" id="1.10.287.130">
    <property type="match status" value="1"/>
</dbReference>
<keyword evidence="13 15" id="KW-0472">Membrane</keyword>
<evidence type="ECO:0000259" key="17">
    <source>
        <dbReference type="PROSITE" id="PS50885"/>
    </source>
</evidence>
<evidence type="ECO:0000256" key="11">
    <source>
        <dbReference type="ARBA" id="ARBA00022989"/>
    </source>
</evidence>
<dbReference type="SUPFAM" id="SSF47384">
    <property type="entry name" value="Homodimeric domain of signal transducing histidine kinase"/>
    <property type="match status" value="1"/>
</dbReference>
<keyword evidence="4" id="KW-1003">Cell membrane</keyword>
<dbReference type="PROSITE" id="PS50885">
    <property type="entry name" value="HAMP"/>
    <property type="match status" value="1"/>
</dbReference>
<dbReference type="InterPro" id="IPR003594">
    <property type="entry name" value="HATPase_dom"/>
</dbReference>
<reference evidence="18" key="2">
    <citation type="journal article" date="2021" name="PeerJ">
        <title>Extensive microbial diversity within the chicken gut microbiome revealed by metagenomics and culture.</title>
        <authorList>
            <person name="Gilroy R."/>
            <person name="Ravi A."/>
            <person name="Getino M."/>
            <person name="Pursley I."/>
            <person name="Horton D.L."/>
            <person name="Alikhan N.F."/>
            <person name="Baker D."/>
            <person name="Gharbi K."/>
            <person name="Hall N."/>
            <person name="Watson M."/>
            <person name="Adriaenssens E.M."/>
            <person name="Foster-Nyarko E."/>
            <person name="Jarju S."/>
            <person name="Secka A."/>
            <person name="Antonio M."/>
            <person name="Oren A."/>
            <person name="Chaudhuri R.R."/>
            <person name="La Ragione R."/>
            <person name="Hildebrand F."/>
            <person name="Pallen M.J."/>
        </authorList>
    </citation>
    <scope>NUCLEOTIDE SEQUENCE</scope>
    <source>
        <strain evidence="18">ChiW13-3771</strain>
    </source>
</reference>
<keyword evidence="5" id="KW-0597">Phosphoprotein</keyword>
<dbReference type="EC" id="2.7.13.3" evidence="3"/>
<feature type="coiled-coil region" evidence="14">
    <location>
        <begin position="116"/>
        <end position="150"/>
    </location>
</feature>
<dbReference type="InterPro" id="IPR005467">
    <property type="entry name" value="His_kinase_dom"/>
</dbReference>
<dbReference type="GO" id="GO:0000155">
    <property type="term" value="F:phosphorelay sensor kinase activity"/>
    <property type="evidence" value="ECO:0007669"/>
    <property type="project" value="InterPro"/>
</dbReference>
<dbReference type="EMBL" id="DVHN01000123">
    <property type="protein sequence ID" value="HIR89204.1"/>
    <property type="molecule type" value="Genomic_DNA"/>
</dbReference>
<evidence type="ECO:0000256" key="14">
    <source>
        <dbReference type="SAM" id="Coils"/>
    </source>
</evidence>
<evidence type="ECO:0000256" key="1">
    <source>
        <dbReference type="ARBA" id="ARBA00000085"/>
    </source>
</evidence>
<keyword evidence="9 18" id="KW-0418">Kinase</keyword>
<dbReference type="InterPro" id="IPR036097">
    <property type="entry name" value="HisK_dim/P_sf"/>
</dbReference>
<dbReference type="AlphaFoldDB" id="A0A9D1JDP0"/>
<dbReference type="PROSITE" id="PS51257">
    <property type="entry name" value="PROKAR_LIPOPROTEIN"/>
    <property type="match status" value="1"/>
</dbReference>
<accession>A0A9D1JDP0</accession>
<dbReference type="CDD" id="cd00082">
    <property type="entry name" value="HisKA"/>
    <property type="match status" value="1"/>
</dbReference>
<evidence type="ECO:0000256" key="10">
    <source>
        <dbReference type="ARBA" id="ARBA00022840"/>
    </source>
</evidence>
<dbReference type="PANTHER" id="PTHR45528:SF1">
    <property type="entry name" value="SENSOR HISTIDINE KINASE CPXA"/>
    <property type="match status" value="1"/>
</dbReference>
<dbReference type="Gene3D" id="3.30.565.10">
    <property type="entry name" value="Histidine kinase-like ATPase, C-terminal domain"/>
    <property type="match status" value="1"/>
</dbReference>
<evidence type="ECO:0000313" key="18">
    <source>
        <dbReference type="EMBL" id="HIR89204.1"/>
    </source>
</evidence>
<keyword evidence="12" id="KW-0902">Two-component regulatory system</keyword>
<dbReference type="Pfam" id="PF00672">
    <property type="entry name" value="HAMP"/>
    <property type="match status" value="1"/>
</dbReference>